<feature type="domain" description="RecX first three-helical" evidence="8">
    <location>
        <begin position="69"/>
        <end position="106"/>
    </location>
</feature>
<dbReference type="Proteomes" id="UP000568839">
    <property type="component" value="Unassembled WGS sequence"/>
</dbReference>
<comment type="caution">
    <text evidence="9">The sequence shown here is derived from an EMBL/GenBank/DDBJ whole genome shotgun (WGS) entry which is preliminary data.</text>
</comment>
<dbReference type="AlphaFoldDB" id="A0A841PPE4"/>
<dbReference type="EMBL" id="JACHHJ010000004">
    <property type="protein sequence ID" value="MBB6450640.1"/>
    <property type="molecule type" value="Genomic_DNA"/>
</dbReference>
<evidence type="ECO:0000256" key="5">
    <source>
        <dbReference type="HAMAP-Rule" id="MF_01114"/>
    </source>
</evidence>
<dbReference type="InterPro" id="IPR053924">
    <property type="entry name" value="RecX_HTH_2nd"/>
</dbReference>
<dbReference type="InterPro" id="IPR053926">
    <property type="entry name" value="RecX_HTH_1st"/>
</dbReference>
<keyword evidence="4 5" id="KW-0963">Cytoplasm</keyword>
<comment type="similarity">
    <text evidence="2 5">Belongs to the RecX family.</text>
</comment>
<dbReference type="InterPro" id="IPR036388">
    <property type="entry name" value="WH-like_DNA-bd_sf"/>
</dbReference>
<organism evidence="9 10">
    <name type="scientific">Geomicrobium halophilum</name>
    <dbReference type="NCBI Taxonomy" id="549000"/>
    <lineage>
        <taxon>Bacteria</taxon>
        <taxon>Bacillati</taxon>
        <taxon>Bacillota</taxon>
        <taxon>Bacilli</taxon>
        <taxon>Bacillales</taxon>
        <taxon>Geomicrobium</taxon>
    </lineage>
</organism>
<evidence type="ECO:0000256" key="1">
    <source>
        <dbReference type="ARBA" id="ARBA00004496"/>
    </source>
</evidence>
<dbReference type="RefSeq" id="WP_184404721.1">
    <property type="nucleotide sequence ID" value="NZ_JACHHJ010000004.1"/>
</dbReference>
<dbReference type="InterPro" id="IPR053925">
    <property type="entry name" value="RecX_HTH_3rd"/>
</dbReference>
<reference evidence="9 10" key="1">
    <citation type="submission" date="2020-08" db="EMBL/GenBank/DDBJ databases">
        <title>Genomic Encyclopedia of Type Strains, Phase IV (KMG-IV): sequencing the most valuable type-strain genomes for metagenomic binning, comparative biology and taxonomic classification.</title>
        <authorList>
            <person name="Goeker M."/>
        </authorList>
    </citation>
    <scope>NUCLEOTIDE SEQUENCE [LARGE SCALE GENOMIC DNA]</scope>
    <source>
        <strain evidence="9 10">DSM 21769</strain>
    </source>
</reference>
<evidence type="ECO:0000256" key="3">
    <source>
        <dbReference type="ARBA" id="ARBA00018111"/>
    </source>
</evidence>
<comment type="subcellular location">
    <subcellularLocation>
        <location evidence="1 5">Cytoplasm</location>
    </subcellularLocation>
</comment>
<accession>A0A841PPE4</accession>
<proteinExistence type="inferred from homology"/>
<evidence type="ECO:0000256" key="4">
    <source>
        <dbReference type="ARBA" id="ARBA00022490"/>
    </source>
</evidence>
<evidence type="ECO:0000259" key="8">
    <source>
        <dbReference type="Pfam" id="PF21982"/>
    </source>
</evidence>
<evidence type="ECO:0000313" key="10">
    <source>
        <dbReference type="Proteomes" id="UP000568839"/>
    </source>
</evidence>
<evidence type="ECO:0000313" key="9">
    <source>
        <dbReference type="EMBL" id="MBB6450640.1"/>
    </source>
</evidence>
<dbReference type="Gene3D" id="1.10.10.10">
    <property type="entry name" value="Winged helix-like DNA-binding domain superfamily/Winged helix DNA-binding domain"/>
    <property type="match status" value="4"/>
</dbReference>
<dbReference type="GO" id="GO:0005737">
    <property type="term" value="C:cytoplasm"/>
    <property type="evidence" value="ECO:0007669"/>
    <property type="project" value="UniProtKB-SubCell"/>
</dbReference>
<dbReference type="PANTHER" id="PTHR33602:SF1">
    <property type="entry name" value="REGULATORY PROTEIN RECX FAMILY PROTEIN"/>
    <property type="match status" value="1"/>
</dbReference>
<evidence type="ECO:0000256" key="2">
    <source>
        <dbReference type="ARBA" id="ARBA00009695"/>
    </source>
</evidence>
<keyword evidence="10" id="KW-1185">Reference proteome</keyword>
<dbReference type="Pfam" id="PF21981">
    <property type="entry name" value="RecX_HTH3"/>
    <property type="match status" value="2"/>
</dbReference>
<evidence type="ECO:0000259" key="7">
    <source>
        <dbReference type="Pfam" id="PF21981"/>
    </source>
</evidence>
<dbReference type="HAMAP" id="MF_01114">
    <property type="entry name" value="RecX"/>
    <property type="match status" value="1"/>
</dbReference>
<dbReference type="Pfam" id="PF21982">
    <property type="entry name" value="RecX_HTH1"/>
    <property type="match status" value="1"/>
</dbReference>
<feature type="domain" description="RecX third three-helical" evidence="7">
    <location>
        <begin position="219"/>
        <end position="267"/>
    </location>
</feature>
<dbReference type="GO" id="GO:0006282">
    <property type="term" value="P:regulation of DNA repair"/>
    <property type="evidence" value="ECO:0007669"/>
    <property type="project" value="UniProtKB-UniRule"/>
</dbReference>
<evidence type="ECO:0000259" key="6">
    <source>
        <dbReference type="Pfam" id="PF02631"/>
    </source>
</evidence>
<dbReference type="InterPro" id="IPR003783">
    <property type="entry name" value="Regulatory_RecX"/>
</dbReference>
<dbReference type="Pfam" id="PF02631">
    <property type="entry name" value="RecX_HTH2"/>
    <property type="match status" value="1"/>
</dbReference>
<dbReference type="PANTHER" id="PTHR33602">
    <property type="entry name" value="REGULATORY PROTEIN RECX FAMILY PROTEIN"/>
    <property type="match status" value="1"/>
</dbReference>
<protein>
    <recommendedName>
        <fullName evidence="3 5">Regulatory protein RecX</fullName>
    </recommendedName>
</protein>
<dbReference type="NCBIfam" id="NF010733">
    <property type="entry name" value="PRK14135.1"/>
    <property type="match status" value="1"/>
</dbReference>
<feature type="domain" description="RecX third three-helical" evidence="7">
    <location>
        <begin position="163"/>
        <end position="208"/>
    </location>
</feature>
<gene>
    <name evidence="5" type="primary">recX</name>
    <name evidence="9" type="ORF">HNR44_002630</name>
</gene>
<comment type="function">
    <text evidence="5">Modulates RecA activity.</text>
</comment>
<feature type="domain" description="RecX second three-helical" evidence="6">
    <location>
        <begin position="115"/>
        <end position="156"/>
    </location>
</feature>
<sequence length="276" mass="32647">MGDHIKISRITTQKDDSKRYNLFIEDHNGERFACGVHEIILARMQLTKGKSITDDELEEIIQADNKEKAKKQALQYLSKRMRTEAEVRDKLQEQDLPPDHIDEAINSMIWHGYINDAEYARTYVRVTISTTDKGPGRIRQYLNEKGIHPSLIDEALEQYDEEIQVQMMLKIIEKKEKTIPKDSLVLRKKKLTDALLRKGYSHSLIQTAFEAYDFHSQGEEEWEALRLQAEKAEFKLRKRHEEEAFKQKLKEHLYRKGFTLTMIDQYLDEQEEKEVY</sequence>
<name>A0A841PPE4_9BACL</name>